<dbReference type="InterPro" id="IPR025698">
    <property type="entry name" value="2TM_dom"/>
</dbReference>
<dbReference type="Pfam" id="PF13239">
    <property type="entry name" value="2TM"/>
    <property type="match status" value="1"/>
</dbReference>
<evidence type="ECO:0000259" key="2">
    <source>
        <dbReference type="Pfam" id="PF13239"/>
    </source>
</evidence>
<protein>
    <recommendedName>
        <fullName evidence="2">2TM domain-containing protein</fullName>
    </recommendedName>
</protein>
<evidence type="ECO:0000313" key="3">
    <source>
        <dbReference type="EMBL" id="GGS28723.1"/>
    </source>
</evidence>
<reference evidence="3" key="2">
    <citation type="submission" date="2020-09" db="EMBL/GenBank/DDBJ databases">
        <authorList>
            <person name="Sun Q."/>
            <person name="Ohkuma M."/>
        </authorList>
    </citation>
    <scope>NUCLEOTIDE SEQUENCE</scope>
    <source>
        <strain evidence="3">JCM 3276</strain>
    </source>
</reference>
<name>A0A918GBK2_9PSEU</name>
<dbReference type="Proteomes" id="UP000660680">
    <property type="component" value="Unassembled WGS sequence"/>
</dbReference>
<sequence>MADTTDPREEARKRVKNRRDFGPHLLMYLATNAMLVVIWLSTTAPGFFWPGIPMAAWGIGVLAHAWDAFFAKPISEGDVDRELNRWHRLPGSR</sequence>
<dbReference type="EMBL" id="BMRB01000002">
    <property type="protein sequence ID" value="GGS28723.1"/>
    <property type="molecule type" value="Genomic_DNA"/>
</dbReference>
<evidence type="ECO:0000313" key="4">
    <source>
        <dbReference type="Proteomes" id="UP000660680"/>
    </source>
</evidence>
<keyword evidence="1" id="KW-0812">Transmembrane</keyword>
<feature type="transmembrane region" description="Helical" evidence="1">
    <location>
        <begin position="21"/>
        <end position="41"/>
    </location>
</feature>
<evidence type="ECO:0000256" key="1">
    <source>
        <dbReference type="SAM" id="Phobius"/>
    </source>
</evidence>
<comment type="caution">
    <text evidence="3">The sequence shown here is derived from an EMBL/GenBank/DDBJ whole genome shotgun (WGS) entry which is preliminary data.</text>
</comment>
<dbReference type="RefSeq" id="WP_189210347.1">
    <property type="nucleotide sequence ID" value="NZ_BMRB01000002.1"/>
</dbReference>
<dbReference type="AlphaFoldDB" id="A0A918GBK2"/>
<feature type="transmembrane region" description="Helical" evidence="1">
    <location>
        <begin position="47"/>
        <end position="66"/>
    </location>
</feature>
<keyword evidence="1" id="KW-1133">Transmembrane helix</keyword>
<reference evidence="3" key="1">
    <citation type="journal article" date="2014" name="Int. J. Syst. Evol. Microbiol.">
        <title>Complete genome sequence of Corynebacterium casei LMG S-19264T (=DSM 44701T), isolated from a smear-ripened cheese.</title>
        <authorList>
            <consortium name="US DOE Joint Genome Institute (JGI-PGF)"/>
            <person name="Walter F."/>
            <person name="Albersmeier A."/>
            <person name="Kalinowski J."/>
            <person name="Ruckert C."/>
        </authorList>
    </citation>
    <scope>NUCLEOTIDE SEQUENCE</scope>
    <source>
        <strain evidence="3">JCM 3276</strain>
    </source>
</reference>
<gene>
    <name evidence="3" type="ORF">GCM10010171_22310</name>
</gene>
<feature type="domain" description="2TM" evidence="2">
    <location>
        <begin position="9"/>
        <end position="75"/>
    </location>
</feature>
<keyword evidence="4" id="KW-1185">Reference proteome</keyword>
<proteinExistence type="predicted"/>
<accession>A0A918GBK2</accession>
<organism evidence="3 4">
    <name type="scientific">Actinokineospora fastidiosa</name>
    <dbReference type="NCBI Taxonomy" id="1816"/>
    <lineage>
        <taxon>Bacteria</taxon>
        <taxon>Bacillati</taxon>
        <taxon>Actinomycetota</taxon>
        <taxon>Actinomycetes</taxon>
        <taxon>Pseudonocardiales</taxon>
        <taxon>Pseudonocardiaceae</taxon>
        <taxon>Actinokineospora</taxon>
    </lineage>
</organism>
<keyword evidence="1" id="KW-0472">Membrane</keyword>